<accession>A0ABZ2PU14</accession>
<dbReference type="RefSeq" id="WP_338893098.1">
    <property type="nucleotide sequence ID" value="NZ_CP147846.1"/>
</dbReference>
<keyword evidence="3" id="KW-1185">Reference proteome</keyword>
<dbReference type="EMBL" id="CP147846">
    <property type="protein sequence ID" value="WXG71368.1"/>
    <property type="molecule type" value="Genomic_DNA"/>
</dbReference>
<gene>
    <name evidence="2" type="ORF">WDS16_13295</name>
</gene>
<protein>
    <submittedName>
        <fullName evidence="2">FAD-dependent oxidoreductase</fullName>
        <ecNumber evidence="2">1.-.-.-</ecNumber>
    </submittedName>
</protein>
<feature type="domain" description="FAD dependent oxidoreductase" evidence="1">
    <location>
        <begin position="44"/>
        <end position="404"/>
    </location>
</feature>
<dbReference type="SUPFAM" id="SSF51905">
    <property type="entry name" value="FAD/NAD(P)-binding domain"/>
    <property type="match status" value="1"/>
</dbReference>
<dbReference type="Pfam" id="PF01266">
    <property type="entry name" value="DAO"/>
    <property type="match status" value="1"/>
</dbReference>
<name>A0ABZ2PU14_9NOCA</name>
<evidence type="ECO:0000259" key="1">
    <source>
        <dbReference type="Pfam" id="PF01266"/>
    </source>
</evidence>
<dbReference type="InterPro" id="IPR006076">
    <property type="entry name" value="FAD-dep_OxRdtase"/>
</dbReference>
<dbReference type="Proteomes" id="UP001432000">
    <property type="component" value="Chromosome"/>
</dbReference>
<dbReference type="Gene3D" id="3.30.9.10">
    <property type="entry name" value="D-Amino Acid Oxidase, subunit A, domain 2"/>
    <property type="match status" value="1"/>
</dbReference>
<evidence type="ECO:0000313" key="3">
    <source>
        <dbReference type="Proteomes" id="UP001432000"/>
    </source>
</evidence>
<dbReference type="Gene3D" id="3.50.50.60">
    <property type="entry name" value="FAD/NAD(P)-binding domain"/>
    <property type="match status" value="1"/>
</dbReference>
<evidence type="ECO:0000313" key="2">
    <source>
        <dbReference type="EMBL" id="WXG71368.1"/>
    </source>
</evidence>
<sequence>MTWAEKPTRRGFDMVVDAVPESFWLDRPERPTPRPRYRHDSAADLVVVGAGFTGLWAAIHAAEENPDRSIVLLEGDRIAEGATGRNGGFCAASLTHGLGNGIDRYSDELPTLLRMGSQTLDAIEKSARQYGIDADIERTGELDIANFDWQTGDLRVLAEDAARLGQPMEYLDHDALAERVSSPMARGAVFDPDVMMIDPAKLAWGLAAAAESLGVTIHENSRVESLRASGDGVRVETRYGTIEAAKVLLATAATKPLRWALRQRIVPVWDYVIVSEPLTSEQLGSIGWTGREGLADSGNRFHYFRLTADDRILFGGWDAIYRFGGDTDPRHRQHPETFGLLAEHLLQMFPTLEGIRATHTWGGAIDTCSRFSAFWDVGMGGRVASVLGFTGLGVGASHFGARTALDLLDGRDTERTRLNMVCGKPLPFPPEPFKSLGINITRNEFAKADRNRGKRGLWLAGMDKIGLGFDS</sequence>
<proteinExistence type="predicted"/>
<keyword evidence="2" id="KW-0560">Oxidoreductase</keyword>
<dbReference type="PANTHER" id="PTHR13847">
    <property type="entry name" value="SARCOSINE DEHYDROGENASE-RELATED"/>
    <property type="match status" value="1"/>
</dbReference>
<dbReference type="EC" id="1.-.-.-" evidence="2"/>
<organism evidence="2 3">
    <name type="scientific">Rhodococcus sovatensis</name>
    <dbReference type="NCBI Taxonomy" id="1805840"/>
    <lineage>
        <taxon>Bacteria</taxon>
        <taxon>Bacillati</taxon>
        <taxon>Actinomycetota</taxon>
        <taxon>Actinomycetes</taxon>
        <taxon>Mycobacteriales</taxon>
        <taxon>Nocardiaceae</taxon>
        <taxon>Rhodococcus</taxon>
    </lineage>
</organism>
<dbReference type="InterPro" id="IPR036188">
    <property type="entry name" value="FAD/NAD-bd_sf"/>
</dbReference>
<dbReference type="GO" id="GO:0016491">
    <property type="term" value="F:oxidoreductase activity"/>
    <property type="evidence" value="ECO:0007669"/>
    <property type="project" value="UniProtKB-KW"/>
</dbReference>
<dbReference type="PANTHER" id="PTHR13847:SF281">
    <property type="entry name" value="FAD DEPENDENT OXIDOREDUCTASE DOMAIN-CONTAINING PROTEIN"/>
    <property type="match status" value="1"/>
</dbReference>
<reference evidence="2 3" key="1">
    <citation type="submission" date="2024-03" db="EMBL/GenBank/DDBJ databases">
        <title>Natural products discovery in diverse microorganisms through a two-stage MS feature dereplication strategy.</title>
        <authorList>
            <person name="Zhang R."/>
        </authorList>
    </citation>
    <scope>NUCLEOTIDE SEQUENCE [LARGE SCALE GENOMIC DNA]</scope>
    <source>
        <strain evidence="2 3">18930</strain>
    </source>
</reference>